<dbReference type="InterPro" id="IPR010383">
    <property type="entry name" value="Glyco_hydrolase_94_b-supersand"/>
</dbReference>
<evidence type="ECO:0000313" key="9">
    <source>
        <dbReference type="Proteomes" id="UP000824633"/>
    </source>
</evidence>
<dbReference type="InterPro" id="IPR037824">
    <property type="entry name" value="GH94N_2_NdvB"/>
</dbReference>
<dbReference type="InterPro" id="IPR008928">
    <property type="entry name" value="6-hairpin_glycosidase_sf"/>
</dbReference>
<keyword evidence="3" id="KW-0175">Coiled coil</keyword>
<evidence type="ECO:0000259" key="7">
    <source>
        <dbReference type="Pfam" id="PF17167"/>
    </source>
</evidence>
<evidence type="ECO:0008006" key="10">
    <source>
        <dbReference type="Google" id="ProtNLM"/>
    </source>
</evidence>
<sequence>MKNNNFYGVRKNVLRELADGFSCIRENYKYFSKLSKSGYKVLGACEWLLDNIYLIEKEYKGIKTEMPIDYFKGLPSSIGENNKEDKELIPRIFTIAKNYINNEDEISCDNFIMYINKIQEQGIQKYGIKDSSIKKQDTVEENSNINSENNKTVFTMGELWAFPLMLKIAIIINLSKYTQELVNIQKEVLNLKNIKNELEIDYDFNGGTKKYNLREELLEKHLGEYINSIRKIEGISWRRFFENTSLVEKVLKNDPENIYNLMDFASKDYYRHKLEKIARIIQINEISLANYVLELAKNSKDNKEESYKCHVGYYLIDDGISEIKGYNHSMRGVISEETYLSLNILGTIIISILLLFISILMGITYTKTEYIISLLIILIPINEIIMGLINWTVSKISEIRLIPKLNFSMGIPDENKTVVVIPAIVNSKEKVKELMDRLEVAYCGNKDKNLYFALLSDFCDSDHELEEKDAEIIKCGIECARSLNEKYCSDKFFFLSRKRLYNKKHNVYMAKERKRGKLMEFMALLRNSDDHTYDVFSSEIHELKNIKYLITLDEDTFMVRDSAFKLVGAMSHVLNIPYVKENKVVRGYGVMQPKVSISLESKNQTYFSKVFGGEEGVDGYSVAYSDTYQDLFGEGSFTGKGIINIDEFYSLLHNSIKDDKILSHDLLEGGIARCALVSDVEFIDGYPGSYESSSRRLHRWVRGDWQLIGWLFSKKLSFLYKWKIVDNLKRSLLAPNLLATLILSLTILNGRSQIAVLCFLGLIISLVFTITDFVVTPKNKLMGTFKSFEQILLIISFIPYQAFLMIDAITITLFRVCISKRNLLEWQSSDIVEKNHSNTFIGYLKRMWIGSVMGLLILYLSFYSSFVVITYNLIIGALWIASPYIAYSISIKLPDNKNILKNEEKTYLRKIARRIYGYYEDFVNEENNYLAPDNYQEKPFKGVAHRTSPTNIGMGLASNIVAYDLGYITILEFVDKVELILNSMKDLKKVNGHYLNWYNTKTKEPLWPRYVSTVDSGNLLSDLWVLKEAMEELKYNKVIRIKEIKALNDIYKIIEDEDSSAKLRFTSTFKIGEYLKVLNEISLKVEAFKNNKKISKSKQLDEVKDNDFKKEENKVNKNESKVNQDKNKLNEEANYWIYKLTYEVQKKIKSYNCILGGLEKLYSKEFFEGVPNIIELIHRCEDYKRKNGDNFDCTLGERIYTLKKYVDKIDKIIEDINIISEEMNFSFLYDKTRELFSIGYNVEEDSLGNSYYDLLASESRTASFVAIAKNDVSSAHWFKLSRAMTNAFHTHSLVSWSGTMFEYFMPSLIMKNYPRTLLSQTYRSVIKAQINFAKQKKTTWGISESAFYKFDAAQNYQYKAFGIPGLGLKSGLEDEIVISPYSTLMTLNFAKNAGIKNLKRLEKIGACGRYGFIEAIDYTKAREDKYIMTLPKGATQNEMLKKSPVDKYVEKTPIKGKSKDNFLSIENNYPQNVDKNEDNVDKHDKIVDSYDKNVDNIWNKNRDNNVDTVDNFKDNENIYENNLQDRDYEVLGKESEVLEKDVETSEENAEILNNTQKINKIMTYMVHHLGMSLMSLDNVLNDNILINRFHNLPEVKATELLLKERIPQNVTFERNEDFSLKNRYFEGETLIPRIFKNANADSPQLLLLSNGEYSSMITASGSGYSKKNDIMLYRWKGNSTSDDSGMFFYIKNLNSNDFWSSTFEPCKNYGDKYVAEFNLDKGKFSRKDGNIETVTEIVVSSEDSFEIRKLILNNLGDKGRSIEITSYMEITLATFGADAVHPAFSNLFVETEYDEKENILIGSRRGRVKDAKVPYIFHKIIADGKIAGSITYETSRINFIGRNRELKYPLAMDNDKALDNTVGTVLDPIMSLRARIRLEPHSQTEVFYITGICDSKEEILELCRENSAQSKLNKIFKDYSIIVQLELRKFQITSKEANIFQSIASEIFFLSNNRKNREEYIKNISKHQKDLWAYGISGDIPIIMAVIEKEKDIKLVFSMIKFHYYLKLKGVKLDLIIYNNEEISYDEPIQKKIMEAIKFESGGETLNQAGGIFIHNKATMDLEVKDLLIGISRVYVDGQNNLNSYIDSNSPVDLKNSLASNITMENNNEIKYEEYDQDIDVLNSDDLRLGTGETKEIDDQLKYNGIKEHLEKSVNKEDDYNVENAFEDFNAENVYEDFNAENLDFFNGYGGFSKEDKSYIIKLSNYKNTPAPWINVISNEDFGFHISESGAGYTWCGNSRENKITPWSNDYIRDPLGEALYIKDNISGNYFSISPKPVRDDGDYLIKHSFGYSEFKHTAYDLKGKLEIFAPIGEKLKIQRVTLVNLSDEDRNISLFYYAKLVLGVYEYDSSRYISTYISGELSQNEKKTSYNSGFIGGSNPYSEYFGKLNAYLTILGGENLSFTGDNKEFLGIGGEISKPEGVKHNNLSNCSGAIYDPCLAATTSVKLRKGESKELVILFGQEERENIEKTINKYKTYKNVEVELDKVKQYWSHFLGNIQVKTPDKSLDYLLNGWLLYQTLSCRYLSRSAFYQSGGAYGFRDQLQDSLALGVVKPEMTKAQILRSASRQYVEGDVQHWWHPVVNSGIRTRFSDDLLWLPYVTAEYINSTGDYEILNKSEPYLEDEPLREGEDERYTIVNQSSKEGTIYEHCLKAIEKSLKFGAHNIPLMGSGDWNDGMSTVGNEGKGESVWLGWFLYSILNSFIEIAEVQNDEETKNHYEERKEFIRENLEKNAWDGGWYRRAYFDDGTPLGSREDPECQIDSLAQSWSIISGAFEKNTKIEAKTDGSAMNVYGEERAVDAYEMTTYIDARARAIEAMEAVDRNLVKKDKGMILLLSPPFSNSALEPGYIKGYVPGVRENGGQYTHAAVWVILALTKLGLGDKATKYFNMINPINHAKTELECMTYKVEPYVMAADVYIKEPHSGRGGWSWYTGASGWMYRVGIEDILGLKKVKNKGYIINPCVPKDWNEFEIKITNEKEDYDIRVSRLEKEDIKLKFNKEDINIYNDSMDNSKTLTSKSEQQNIHGNEMQVVINGVNIKDKIIPRDAGKLNIEVYLK</sequence>
<dbReference type="Proteomes" id="UP000824633">
    <property type="component" value="Chromosome"/>
</dbReference>
<reference evidence="9" key="1">
    <citation type="submission" date="2021-07" db="EMBL/GenBank/DDBJ databases">
        <title>Complete genome sequencing of a Clostridium isolate.</title>
        <authorList>
            <person name="Ueki A."/>
            <person name="Tonouchi A."/>
        </authorList>
    </citation>
    <scope>NUCLEOTIDE SEQUENCE [LARGE SCALE GENOMIC DNA]</scope>
    <source>
        <strain evidence="9">C5S11</strain>
    </source>
</reference>
<feature type="transmembrane region" description="Helical" evidence="4">
    <location>
        <begin position="754"/>
        <end position="775"/>
    </location>
</feature>
<evidence type="ECO:0000256" key="4">
    <source>
        <dbReference type="SAM" id="Phobius"/>
    </source>
</evidence>
<feature type="transmembrane region" description="Helical" evidence="4">
    <location>
        <begin position="339"/>
        <end position="364"/>
    </location>
</feature>
<dbReference type="SMART" id="SM01068">
    <property type="entry name" value="CBM_X"/>
    <property type="match status" value="2"/>
</dbReference>
<dbReference type="Pfam" id="PF06165">
    <property type="entry name" value="GH94_b-supersand"/>
    <property type="match status" value="2"/>
</dbReference>
<dbReference type="InterPro" id="IPR019282">
    <property type="entry name" value="Glycoamylase-like_cons_dom"/>
</dbReference>
<dbReference type="CDD" id="cd11753">
    <property type="entry name" value="GH94N_ChvB_NdvB_2_like"/>
    <property type="match status" value="1"/>
</dbReference>
<dbReference type="SUPFAM" id="SSF48208">
    <property type="entry name" value="Six-hairpin glycosidases"/>
    <property type="match status" value="1"/>
</dbReference>
<evidence type="ECO:0000256" key="1">
    <source>
        <dbReference type="ARBA" id="ARBA00022676"/>
    </source>
</evidence>
<feature type="domain" description="Glycoamylase-like" evidence="6">
    <location>
        <begin position="1251"/>
        <end position="1427"/>
    </location>
</feature>
<dbReference type="Pfam" id="PF10091">
    <property type="entry name" value="Glycoamylase"/>
    <property type="match status" value="1"/>
</dbReference>
<protein>
    <recommendedName>
        <fullName evidence="10">Glycosyl transferase</fullName>
    </recommendedName>
</protein>
<dbReference type="EMBL" id="AP024849">
    <property type="protein sequence ID" value="BCZ49050.1"/>
    <property type="molecule type" value="Genomic_DNA"/>
</dbReference>
<evidence type="ECO:0000256" key="3">
    <source>
        <dbReference type="SAM" id="Coils"/>
    </source>
</evidence>
<dbReference type="InterPro" id="IPR012341">
    <property type="entry name" value="6hp_glycosidase-like_sf"/>
</dbReference>
<evidence type="ECO:0000259" key="6">
    <source>
        <dbReference type="Pfam" id="PF10091"/>
    </source>
</evidence>
<keyword evidence="2" id="KW-0808">Transferase</keyword>
<dbReference type="PANTHER" id="PTHR37469:SF2">
    <property type="entry name" value="CELLOBIONIC ACID PHOSPHORYLASE"/>
    <property type="match status" value="1"/>
</dbReference>
<dbReference type="Gene3D" id="1.50.10.10">
    <property type="match status" value="1"/>
</dbReference>
<keyword evidence="4" id="KW-0472">Membrane</keyword>
<feature type="transmembrane region" description="Helical" evidence="4">
    <location>
        <begin position="791"/>
        <end position="814"/>
    </location>
</feature>
<keyword evidence="1" id="KW-0328">Glycosyltransferase</keyword>
<dbReference type="PANTHER" id="PTHR37469">
    <property type="entry name" value="CELLOBIONIC ACID PHOSPHORYLASE-RELATED"/>
    <property type="match status" value="1"/>
</dbReference>
<feature type="transmembrane region" description="Helical" evidence="4">
    <location>
        <begin position="843"/>
        <end position="862"/>
    </location>
</feature>
<gene>
    <name evidence="8" type="ORF">psyc5s11_51170</name>
</gene>
<feature type="transmembrane region" description="Helical" evidence="4">
    <location>
        <begin position="370"/>
        <end position="393"/>
    </location>
</feature>
<dbReference type="InterPro" id="IPR037018">
    <property type="entry name" value="GH65_N"/>
</dbReference>
<feature type="coiled-coil region" evidence="3">
    <location>
        <begin position="1528"/>
        <end position="1555"/>
    </location>
</feature>
<name>A0ABM7TAS7_9CLOT</name>
<dbReference type="CDD" id="cd11756">
    <property type="entry name" value="GH94N_ChvB_NdvB_1_like"/>
    <property type="match status" value="1"/>
</dbReference>
<feature type="domain" description="Glycosyl hydrolase 94 catalytic" evidence="7">
    <location>
        <begin position="2811"/>
        <end position="2949"/>
    </location>
</feature>
<dbReference type="RefSeq" id="WP_224035259.1">
    <property type="nucleotide sequence ID" value="NZ_AP024849.1"/>
</dbReference>
<dbReference type="InterPro" id="IPR052047">
    <property type="entry name" value="GH94_Enzymes"/>
</dbReference>
<keyword evidence="4" id="KW-1133">Transmembrane helix</keyword>
<dbReference type="InterPro" id="IPR011013">
    <property type="entry name" value="Gal_mutarotase_sf_dom"/>
</dbReference>
<dbReference type="Gene3D" id="2.60.420.10">
    <property type="entry name" value="Maltose phosphorylase, domain 3"/>
    <property type="match status" value="1"/>
</dbReference>
<feature type="domain" description="Glycosyl hydrolase 94 catalytic" evidence="7">
    <location>
        <begin position="2491"/>
        <end position="2778"/>
    </location>
</feature>
<evidence type="ECO:0000259" key="5">
    <source>
        <dbReference type="Pfam" id="PF06165"/>
    </source>
</evidence>
<evidence type="ECO:0000313" key="8">
    <source>
        <dbReference type="EMBL" id="BCZ49050.1"/>
    </source>
</evidence>
<dbReference type="Gene3D" id="2.70.98.40">
    <property type="entry name" value="Glycoside hydrolase, family 65, N-terminal domain"/>
    <property type="match status" value="2"/>
</dbReference>
<keyword evidence="9" id="KW-1185">Reference proteome</keyword>
<dbReference type="InterPro" id="IPR037820">
    <property type="entry name" value="GH94N_NdvB"/>
</dbReference>
<proteinExistence type="predicted"/>
<feature type="domain" description="Glycosyl hydrolase 94 supersandwich" evidence="5">
    <location>
        <begin position="1633"/>
        <end position="1905"/>
    </location>
</feature>
<dbReference type="InterPro" id="IPR033432">
    <property type="entry name" value="GH94_catalytic"/>
</dbReference>
<accession>A0ABM7TAS7</accession>
<feature type="coiled-coil region" evidence="3">
    <location>
        <begin position="174"/>
        <end position="201"/>
    </location>
</feature>
<dbReference type="SUPFAM" id="SSF74650">
    <property type="entry name" value="Galactose mutarotase-like"/>
    <property type="match status" value="2"/>
</dbReference>
<organism evidence="8 9">
    <name type="scientific">Clostridium gelidum</name>
    <dbReference type="NCBI Taxonomy" id="704125"/>
    <lineage>
        <taxon>Bacteria</taxon>
        <taxon>Bacillati</taxon>
        <taxon>Bacillota</taxon>
        <taxon>Clostridia</taxon>
        <taxon>Eubacteriales</taxon>
        <taxon>Clostridiaceae</taxon>
        <taxon>Clostridium</taxon>
    </lineage>
</organism>
<keyword evidence="4" id="KW-0812">Transmembrane</keyword>
<evidence type="ECO:0000256" key="2">
    <source>
        <dbReference type="ARBA" id="ARBA00022679"/>
    </source>
</evidence>
<feature type="domain" description="Glycosyl hydrolase 94 supersandwich" evidence="5">
    <location>
        <begin position="2198"/>
        <end position="2477"/>
    </location>
</feature>
<dbReference type="Gene3D" id="1.50.10.140">
    <property type="match status" value="3"/>
</dbReference>
<dbReference type="Pfam" id="PF17167">
    <property type="entry name" value="Glyco_hydro_94"/>
    <property type="match status" value="2"/>
</dbReference>